<dbReference type="Gene3D" id="1.20.1740.10">
    <property type="entry name" value="Amino acid/polyamine transporter I"/>
    <property type="match status" value="1"/>
</dbReference>
<dbReference type="Proteomes" id="UP000001542">
    <property type="component" value="Unassembled WGS sequence"/>
</dbReference>
<dbReference type="InParanoid" id="A2DFI6"/>
<evidence type="ECO:0000259" key="7">
    <source>
        <dbReference type="Pfam" id="PF00324"/>
    </source>
</evidence>
<dbReference type="VEuPathDB" id="TrichDB:TVAG_437400"/>
<feature type="transmembrane region" description="Helical" evidence="6">
    <location>
        <begin position="284"/>
        <end position="306"/>
    </location>
</feature>
<dbReference type="Pfam" id="PF00324">
    <property type="entry name" value="AA_permease"/>
    <property type="match status" value="1"/>
</dbReference>
<evidence type="ECO:0000256" key="1">
    <source>
        <dbReference type="ARBA" id="ARBA00004141"/>
    </source>
</evidence>
<feature type="transmembrane region" description="Helical" evidence="6">
    <location>
        <begin position="427"/>
        <end position="444"/>
    </location>
</feature>
<feature type="transmembrane region" description="Helical" evidence="6">
    <location>
        <begin position="464"/>
        <end position="480"/>
    </location>
</feature>
<reference evidence="9" key="2">
    <citation type="journal article" date="2007" name="Science">
        <title>Draft genome sequence of the sexually transmitted pathogen Trichomonas vaginalis.</title>
        <authorList>
            <person name="Carlton J.M."/>
            <person name="Hirt R.P."/>
            <person name="Silva J.C."/>
            <person name="Delcher A.L."/>
            <person name="Schatz M."/>
            <person name="Zhao Q."/>
            <person name="Wortman J.R."/>
            <person name="Bidwell S.L."/>
            <person name="Alsmark U.C.M."/>
            <person name="Besteiro S."/>
            <person name="Sicheritz-Ponten T."/>
            <person name="Noel C.J."/>
            <person name="Dacks J.B."/>
            <person name="Foster P.G."/>
            <person name="Simillion C."/>
            <person name="Van de Peer Y."/>
            <person name="Miranda-Saavedra D."/>
            <person name="Barton G.J."/>
            <person name="Westrop G.D."/>
            <person name="Mueller S."/>
            <person name="Dessi D."/>
            <person name="Fiori P.L."/>
            <person name="Ren Q."/>
            <person name="Paulsen I."/>
            <person name="Zhang H."/>
            <person name="Bastida-Corcuera F.D."/>
            <person name="Simoes-Barbosa A."/>
            <person name="Brown M.T."/>
            <person name="Hayes R.D."/>
            <person name="Mukherjee M."/>
            <person name="Okumura C.Y."/>
            <person name="Schneider R."/>
            <person name="Smith A.J."/>
            <person name="Vanacova S."/>
            <person name="Villalvazo M."/>
            <person name="Haas B.J."/>
            <person name="Pertea M."/>
            <person name="Feldblyum T.V."/>
            <person name="Utterback T.R."/>
            <person name="Shu C.L."/>
            <person name="Osoegawa K."/>
            <person name="de Jong P.J."/>
            <person name="Hrdy I."/>
            <person name="Horvathova L."/>
            <person name="Zubacova Z."/>
            <person name="Dolezal P."/>
            <person name="Malik S.B."/>
            <person name="Logsdon J.M. Jr."/>
            <person name="Henze K."/>
            <person name="Gupta A."/>
            <person name="Wang C.C."/>
            <person name="Dunne R.L."/>
            <person name="Upcroft J.A."/>
            <person name="Upcroft P."/>
            <person name="White O."/>
            <person name="Salzberg S.L."/>
            <person name="Tang P."/>
            <person name="Chiu C.-H."/>
            <person name="Lee Y.-S."/>
            <person name="Embley T.M."/>
            <person name="Coombs G.H."/>
            <person name="Mottram J.C."/>
            <person name="Tachezy J."/>
            <person name="Fraser-Liggett C.M."/>
            <person name="Johnson P.J."/>
        </authorList>
    </citation>
    <scope>NUCLEOTIDE SEQUENCE [LARGE SCALE GENOMIC DNA]</scope>
    <source>
        <strain evidence="9">G3</strain>
    </source>
</reference>
<sequence>MSYERVKENVLEDLDDESQSTSNVTNESASESTPAPPATFIDPHDFGPSTVFYKKIAKRPTVSDLRARSDNCHIQKEPPVDETQKTMNAFTGVFLPTFINLMGMTYWTRAGKLVGDCGVVYSLAIIWLSCVISIILITSLNAMGTNGEIDGSGIHYVISRTIGPDLGRCFTIFLDLSTCLGAASAIIGYSESIISMYEPKFFTKSERNDIRVIAMSIMLISVPLARFFPYSLRFTTTTHLIGIFGFILGCFVRKTGSTEGFNRPNFTTFKSNTWSHSEMTVLKFMSYIYTVTPGFTALTGGFAYTGRLKRPQKMIPKGLWWAFGLSVIFWHVTILLIGFCGERSFLIADDVSPILSFNINKWVCFVTLTVFGFHRSIAMIGYERGLVADLATDQLLPPIRYKYDLWIPLAVTATFVGIGNLDFAANINTIFFLSLSLIINYCVFTASRSHIPGWRPKNKMWSPWLSLFGSIVTLILQILISWASSIINWILLAAIYSISYFKGSTQNWGSVMQAQAWYKTYTDALSTQRINDNPKLFRINLLTIVKEDEKFETQILPFIKTLLHHEAFCIISQCMDDHKGLDLAVERRKNLEVYYANQHNIFFETVLATGPRNALMKQMLLSGVGAFRPNTVFINIDERTADEVHDMVVDVLKANFGLILTARPYNIFHESSFVDVYWLADDGGLTLLVGFLMANYLKKKLRVLTIAYKANGDTAEKSKERMSRLCERFRINAEVIGIEIDENSSTPSTVNKNYWEHLTRKFPYDPVFKRFILFADVIREYSNKAALIICTLFIPPTDMSNIMYLDLLKLISHIPTSFAFVRGNGHSVLSWKV</sequence>
<keyword evidence="4 6" id="KW-0472">Membrane</keyword>
<dbReference type="KEGG" id="tva:5466459"/>
<dbReference type="EMBL" id="DS113194">
    <property type="protein sequence ID" value="EAY20914.1"/>
    <property type="molecule type" value="Genomic_DNA"/>
</dbReference>
<feature type="transmembrane region" description="Helical" evidence="6">
    <location>
        <begin position="359"/>
        <end position="382"/>
    </location>
</feature>
<feature type="compositionally biased region" description="Basic and acidic residues" evidence="5">
    <location>
        <begin position="1"/>
        <end position="10"/>
    </location>
</feature>
<dbReference type="GO" id="GO:0015377">
    <property type="term" value="F:chloride:monoatomic cation symporter activity"/>
    <property type="evidence" value="ECO:0007669"/>
    <property type="project" value="InterPro"/>
</dbReference>
<dbReference type="InterPro" id="IPR004842">
    <property type="entry name" value="SLC12A_fam"/>
</dbReference>
<evidence type="ECO:0000313" key="10">
    <source>
        <dbReference type="Proteomes" id="UP000001542"/>
    </source>
</evidence>
<feature type="compositionally biased region" description="Polar residues" evidence="5">
    <location>
        <begin position="19"/>
        <end position="33"/>
    </location>
</feature>
<dbReference type="STRING" id="5722.A2DFI6"/>
<feature type="region of interest" description="Disordered" evidence="5">
    <location>
        <begin position="1"/>
        <end position="43"/>
    </location>
</feature>
<dbReference type="AlphaFoldDB" id="A2DFI6"/>
<keyword evidence="2 6" id="KW-0812">Transmembrane</keyword>
<dbReference type="InterPro" id="IPR018491">
    <property type="entry name" value="SLC12_C"/>
</dbReference>
<evidence type="ECO:0000256" key="5">
    <source>
        <dbReference type="SAM" id="MobiDB-lite"/>
    </source>
</evidence>
<dbReference type="FunFam" id="1.20.1740.10:FF:000091">
    <property type="entry name" value="Amino acid permease family protein"/>
    <property type="match status" value="1"/>
</dbReference>
<organism evidence="9 10">
    <name type="scientific">Trichomonas vaginalis (strain ATCC PRA-98 / G3)</name>
    <dbReference type="NCBI Taxonomy" id="412133"/>
    <lineage>
        <taxon>Eukaryota</taxon>
        <taxon>Metamonada</taxon>
        <taxon>Parabasalia</taxon>
        <taxon>Trichomonadida</taxon>
        <taxon>Trichomonadidae</taxon>
        <taxon>Trichomonas</taxon>
    </lineage>
</organism>
<proteinExistence type="predicted"/>
<feature type="domain" description="SLC12A transporter C-terminal" evidence="8">
    <location>
        <begin position="670"/>
        <end position="762"/>
    </location>
</feature>
<keyword evidence="10" id="KW-1185">Reference proteome</keyword>
<keyword evidence="3 6" id="KW-1133">Transmembrane helix</keyword>
<name>A2DFI6_TRIV3</name>
<dbReference type="PANTHER" id="PTHR11827:SF72">
    <property type="entry name" value="GH08340P"/>
    <property type="match status" value="1"/>
</dbReference>
<accession>A2DFI6</accession>
<protein>
    <submittedName>
        <fullName evidence="9">Amino acid permease family protein</fullName>
    </submittedName>
</protein>
<dbReference type="VEuPathDB" id="TrichDB:TVAGG3_0564660"/>
<evidence type="ECO:0000256" key="4">
    <source>
        <dbReference type="ARBA" id="ARBA00023136"/>
    </source>
</evidence>
<dbReference type="eggNOG" id="KOG2083">
    <property type="taxonomic scope" value="Eukaryota"/>
</dbReference>
<evidence type="ECO:0000256" key="6">
    <source>
        <dbReference type="SAM" id="Phobius"/>
    </source>
</evidence>
<feature type="transmembrane region" description="Helical" evidence="6">
    <location>
        <begin position="403"/>
        <end position="421"/>
    </location>
</feature>
<comment type="subcellular location">
    <subcellularLocation>
        <location evidence="1">Membrane</location>
        <topology evidence="1">Multi-pass membrane protein</topology>
    </subcellularLocation>
</comment>
<dbReference type="RefSeq" id="XP_001581900.1">
    <property type="nucleotide sequence ID" value="XM_001581850.1"/>
</dbReference>
<feature type="domain" description="Amino acid permease/ SLC12A" evidence="7">
    <location>
        <begin position="96"/>
        <end position="516"/>
    </location>
</feature>
<evidence type="ECO:0000256" key="3">
    <source>
        <dbReference type="ARBA" id="ARBA00022989"/>
    </source>
</evidence>
<dbReference type="Pfam" id="PF03522">
    <property type="entry name" value="SLC12"/>
    <property type="match status" value="1"/>
</dbReference>
<evidence type="ECO:0000256" key="2">
    <source>
        <dbReference type="ARBA" id="ARBA00022692"/>
    </source>
</evidence>
<dbReference type="OrthoDB" id="2020542at2759"/>
<evidence type="ECO:0000313" key="9">
    <source>
        <dbReference type="EMBL" id="EAY20914.1"/>
    </source>
</evidence>
<feature type="transmembrane region" description="Helical" evidence="6">
    <location>
        <begin position="119"/>
        <end position="140"/>
    </location>
</feature>
<dbReference type="SMR" id="A2DFI6"/>
<gene>
    <name evidence="9" type="ORF">TVAG_437400</name>
</gene>
<evidence type="ECO:0000259" key="8">
    <source>
        <dbReference type="Pfam" id="PF03522"/>
    </source>
</evidence>
<dbReference type="GO" id="GO:0016020">
    <property type="term" value="C:membrane"/>
    <property type="evidence" value="ECO:0007669"/>
    <property type="project" value="UniProtKB-SubCell"/>
</dbReference>
<dbReference type="InterPro" id="IPR004841">
    <property type="entry name" value="AA-permease/SLC12A_dom"/>
</dbReference>
<dbReference type="PANTHER" id="PTHR11827">
    <property type="entry name" value="SOLUTE CARRIER FAMILY 12, CATION COTRANSPORTERS"/>
    <property type="match status" value="1"/>
</dbReference>
<reference evidence="9" key="1">
    <citation type="submission" date="2006-10" db="EMBL/GenBank/DDBJ databases">
        <authorList>
            <person name="Amadeo P."/>
            <person name="Zhao Q."/>
            <person name="Wortman J."/>
            <person name="Fraser-Liggett C."/>
            <person name="Carlton J."/>
        </authorList>
    </citation>
    <scope>NUCLEOTIDE SEQUENCE</scope>
    <source>
        <strain evidence="9">G3</strain>
    </source>
</reference>
<feature type="transmembrane region" description="Helical" evidence="6">
    <location>
        <begin position="89"/>
        <end position="107"/>
    </location>
</feature>
<feature type="transmembrane region" description="Helical" evidence="6">
    <location>
        <begin position="318"/>
        <end position="339"/>
    </location>
</feature>